<proteinExistence type="predicted"/>
<dbReference type="EMBL" id="LRBV02000010">
    <property type="status" value="NOT_ANNOTATED_CDS"/>
    <property type="molecule type" value="Genomic_DNA"/>
</dbReference>
<dbReference type="InParanoid" id="A0A7N2MPW2"/>
<evidence type="ECO:0000313" key="1">
    <source>
        <dbReference type="EnsemblPlants" id="QL10p017989:mrna:CDS:1"/>
    </source>
</evidence>
<dbReference type="EnsemblPlants" id="QL10p017989:mrna">
    <property type="protein sequence ID" value="QL10p017989:mrna:CDS:1"/>
    <property type="gene ID" value="QL10p017989"/>
</dbReference>
<organism evidence="1 2">
    <name type="scientific">Quercus lobata</name>
    <name type="common">Valley oak</name>
    <dbReference type="NCBI Taxonomy" id="97700"/>
    <lineage>
        <taxon>Eukaryota</taxon>
        <taxon>Viridiplantae</taxon>
        <taxon>Streptophyta</taxon>
        <taxon>Embryophyta</taxon>
        <taxon>Tracheophyta</taxon>
        <taxon>Spermatophyta</taxon>
        <taxon>Magnoliopsida</taxon>
        <taxon>eudicotyledons</taxon>
        <taxon>Gunneridae</taxon>
        <taxon>Pentapetalae</taxon>
        <taxon>rosids</taxon>
        <taxon>fabids</taxon>
        <taxon>Fagales</taxon>
        <taxon>Fagaceae</taxon>
        <taxon>Quercus</taxon>
    </lineage>
</organism>
<dbReference type="Gramene" id="QL10p017989:mrna">
    <property type="protein sequence ID" value="QL10p017989:mrna:CDS:1"/>
    <property type="gene ID" value="QL10p017989"/>
</dbReference>
<reference evidence="1" key="2">
    <citation type="submission" date="2021-01" db="UniProtKB">
        <authorList>
            <consortium name="EnsemblPlants"/>
        </authorList>
    </citation>
    <scope>IDENTIFICATION</scope>
</reference>
<dbReference type="PANTHER" id="PTHR33710:SF71">
    <property type="entry name" value="ENDONUCLEASE_EXONUCLEASE_PHOSPHATASE DOMAIN-CONTAINING PROTEIN"/>
    <property type="match status" value="1"/>
</dbReference>
<dbReference type="PANTHER" id="PTHR33710">
    <property type="entry name" value="BNAC02G09200D PROTEIN"/>
    <property type="match status" value="1"/>
</dbReference>
<evidence type="ECO:0000313" key="2">
    <source>
        <dbReference type="Proteomes" id="UP000594261"/>
    </source>
</evidence>
<reference evidence="1 2" key="1">
    <citation type="journal article" date="2016" name="G3 (Bethesda)">
        <title>First Draft Assembly and Annotation of the Genome of a California Endemic Oak Quercus lobata Nee (Fagaceae).</title>
        <authorList>
            <person name="Sork V.L."/>
            <person name="Fitz-Gibbon S.T."/>
            <person name="Puiu D."/>
            <person name="Crepeau M."/>
            <person name="Gugger P.F."/>
            <person name="Sherman R."/>
            <person name="Stevens K."/>
            <person name="Langley C.H."/>
            <person name="Pellegrini M."/>
            <person name="Salzberg S.L."/>
        </authorList>
    </citation>
    <scope>NUCLEOTIDE SEQUENCE [LARGE SCALE GENOMIC DNA]</scope>
    <source>
        <strain evidence="1 2">cv. SW786</strain>
    </source>
</reference>
<accession>A0A7N2MPW2</accession>
<protein>
    <submittedName>
        <fullName evidence="1">Uncharacterized protein</fullName>
    </submittedName>
</protein>
<sequence>MKEGMDRISLCLDRAFAISDWLEYFKSPKVHHLVESTSNHCILTITDSPPPTRKSKHRFHFEVMWVKREDCREVIEAVWDLSTLSATLEGIASNLKRCAIALTNWNQNVVRNISKQIQEKRRALNSLTMDD</sequence>
<keyword evidence="2" id="KW-1185">Reference proteome</keyword>
<dbReference type="Proteomes" id="UP000594261">
    <property type="component" value="Chromosome 10"/>
</dbReference>
<name>A0A7N2MPW2_QUELO</name>
<dbReference type="AlphaFoldDB" id="A0A7N2MPW2"/>